<evidence type="ECO:0000256" key="1">
    <source>
        <dbReference type="SAM" id="Phobius"/>
    </source>
</evidence>
<accession>A0A0D2M6Y8</accession>
<evidence type="ECO:0000313" key="2">
    <source>
        <dbReference type="EMBL" id="KIY99129.1"/>
    </source>
</evidence>
<keyword evidence="3" id="KW-1185">Reference proteome</keyword>
<keyword evidence="1" id="KW-1133">Transmembrane helix</keyword>
<evidence type="ECO:0000313" key="3">
    <source>
        <dbReference type="Proteomes" id="UP000054498"/>
    </source>
</evidence>
<dbReference type="KEGG" id="mng:MNEG_8836"/>
<gene>
    <name evidence="2" type="ORF">MNEG_8836</name>
</gene>
<proteinExistence type="predicted"/>
<reference evidence="2 3" key="1">
    <citation type="journal article" date="2013" name="BMC Genomics">
        <title>Reconstruction of the lipid metabolism for the microalga Monoraphidium neglectum from its genome sequence reveals characteristics suitable for biofuel production.</title>
        <authorList>
            <person name="Bogen C."/>
            <person name="Al-Dilaimi A."/>
            <person name="Albersmeier A."/>
            <person name="Wichmann J."/>
            <person name="Grundmann M."/>
            <person name="Rupp O."/>
            <person name="Lauersen K.J."/>
            <person name="Blifernez-Klassen O."/>
            <person name="Kalinowski J."/>
            <person name="Goesmann A."/>
            <person name="Mussgnug J.H."/>
            <person name="Kruse O."/>
        </authorList>
    </citation>
    <scope>NUCLEOTIDE SEQUENCE [LARGE SCALE GENOMIC DNA]</scope>
    <source>
        <strain evidence="2 3">SAG 48.87</strain>
    </source>
</reference>
<feature type="transmembrane region" description="Helical" evidence="1">
    <location>
        <begin position="144"/>
        <end position="169"/>
    </location>
</feature>
<dbReference type="RefSeq" id="XP_013898149.1">
    <property type="nucleotide sequence ID" value="XM_014042695.1"/>
</dbReference>
<dbReference type="Proteomes" id="UP000054498">
    <property type="component" value="Unassembled WGS sequence"/>
</dbReference>
<keyword evidence="1" id="KW-0812">Transmembrane</keyword>
<sequence length="328" mass="33389">MDWWHRAVDLTTPSAPRCASARSDVSIVARSAAAAQASLAALLRLCEGELRAIGAAARLFISAADQADADARLASAVLCGRCCAHAALLLSAPRAAPRLLARACARAAPQSRTAGALRGAAAGLARAAWAALAGGAPPAKAARWGVWCGATSAAWLALGWLLLLAWACVRWAQRRRRRHLNSGTASCGWAAPGHLLAAGAVAAAADGPLVGLLMAALPGCRGAAAAAAVEVCVYDAAAGAAALWLMGALWRRWLLAWLLWGAATLCTYGRHASAGAVGRGRDEGGAAAGRHKQGQKACHNIGAGGRPLLAVLLQVAVPLYCGLRAPWP</sequence>
<protein>
    <submittedName>
        <fullName evidence="2">Uncharacterized protein</fullName>
    </submittedName>
</protein>
<dbReference type="EMBL" id="KK101945">
    <property type="protein sequence ID" value="KIY99129.1"/>
    <property type="molecule type" value="Genomic_DNA"/>
</dbReference>
<dbReference type="GeneID" id="25741711"/>
<organism evidence="2 3">
    <name type="scientific">Monoraphidium neglectum</name>
    <dbReference type="NCBI Taxonomy" id="145388"/>
    <lineage>
        <taxon>Eukaryota</taxon>
        <taxon>Viridiplantae</taxon>
        <taxon>Chlorophyta</taxon>
        <taxon>core chlorophytes</taxon>
        <taxon>Chlorophyceae</taxon>
        <taxon>CS clade</taxon>
        <taxon>Sphaeropleales</taxon>
        <taxon>Selenastraceae</taxon>
        <taxon>Monoraphidium</taxon>
    </lineage>
</organism>
<keyword evidence="1" id="KW-0472">Membrane</keyword>
<dbReference type="AlphaFoldDB" id="A0A0D2M6Y8"/>
<name>A0A0D2M6Y8_9CHLO</name>